<gene>
    <name evidence="2" type="ORF">D6D85_13180</name>
    <name evidence="3" type="ORF">EF810_04615</name>
</gene>
<dbReference type="Pfam" id="PF01423">
    <property type="entry name" value="LSM"/>
    <property type="match status" value="1"/>
</dbReference>
<evidence type="ECO:0000313" key="3">
    <source>
        <dbReference type="EMBL" id="RZN61624.1"/>
    </source>
</evidence>
<dbReference type="PROSITE" id="PS52002">
    <property type="entry name" value="SM"/>
    <property type="match status" value="1"/>
</dbReference>
<dbReference type="Gene3D" id="2.30.30.100">
    <property type="match status" value="1"/>
</dbReference>
<dbReference type="RefSeq" id="WP_125672416.1">
    <property type="nucleotide sequence ID" value="NZ_RCOS01000146.1"/>
</dbReference>
<evidence type="ECO:0000313" key="2">
    <source>
        <dbReference type="EMBL" id="RSN72622.1"/>
    </source>
</evidence>
<organism evidence="2 4">
    <name type="scientific">Candidatus Methanodesulfokora washburnensis</name>
    <dbReference type="NCBI Taxonomy" id="2478471"/>
    <lineage>
        <taxon>Archaea</taxon>
        <taxon>Thermoproteota</taxon>
        <taxon>Candidatus Korarchaeia</taxon>
        <taxon>Candidatus Korarchaeia incertae sedis</taxon>
        <taxon>Candidatus Methanodesulfokora</taxon>
    </lineage>
</organism>
<dbReference type="OrthoDB" id="371816at2157"/>
<reference evidence="3 5" key="2">
    <citation type="journal article" date="2019" name="Nat. Microbiol.">
        <title>Wide diversity of methane and short-chain alkane metabolisms in uncultured archaea.</title>
        <authorList>
            <person name="Borrel G."/>
            <person name="Adam P.S."/>
            <person name="McKay L.J."/>
            <person name="Chen L.X."/>
            <person name="Sierra-Garcia I.N."/>
            <person name="Sieber C.M."/>
            <person name="Letourneur Q."/>
            <person name="Ghozlane A."/>
            <person name="Andersen G.L."/>
            <person name="Li W.J."/>
            <person name="Hallam S.J."/>
            <person name="Muyzer G."/>
            <person name="de Oliveira V.M."/>
            <person name="Inskeep W.P."/>
            <person name="Banfield J.F."/>
            <person name="Gribaldo S."/>
        </authorList>
    </citation>
    <scope>NUCLEOTIDE SEQUENCE [LARGE SCALE GENOMIC DNA]</scope>
    <source>
        <strain evidence="3">NM4</strain>
    </source>
</reference>
<dbReference type="AlphaFoldDB" id="A0A429GFT6"/>
<dbReference type="GO" id="GO:0003723">
    <property type="term" value="F:RNA binding"/>
    <property type="evidence" value="ECO:0007669"/>
    <property type="project" value="InterPro"/>
</dbReference>
<keyword evidence="4" id="KW-1185">Reference proteome</keyword>
<accession>A0A429GFT6</accession>
<dbReference type="EMBL" id="RCOS01000146">
    <property type="protein sequence ID" value="RSN72622.1"/>
    <property type="molecule type" value="Genomic_DNA"/>
</dbReference>
<dbReference type="InterPro" id="IPR047575">
    <property type="entry name" value="Sm"/>
</dbReference>
<dbReference type="InterPro" id="IPR001163">
    <property type="entry name" value="Sm_dom_euk/arc"/>
</dbReference>
<evidence type="ECO:0000259" key="1">
    <source>
        <dbReference type="PROSITE" id="PS52002"/>
    </source>
</evidence>
<comment type="caution">
    <text evidence="2">The sequence shown here is derived from an EMBL/GenBank/DDBJ whole genome shotgun (WGS) entry which is preliminary data.</text>
</comment>
<evidence type="ECO:0000313" key="5">
    <source>
        <dbReference type="Proteomes" id="UP000316217"/>
    </source>
</evidence>
<dbReference type="InterPro" id="IPR010920">
    <property type="entry name" value="LSM_dom_sf"/>
</dbReference>
<dbReference type="SUPFAM" id="SSF50182">
    <property type="entry name" value="Sm-like ribonucleoproteins"/>
    <property type="match status" value="1"/>
</dbReference>
<feature type="domain" description="Sm" evidence="1">
    <location>
        <begin position="3"/>
        <end position="79"/>
    </location>
</feature>
<reference evidence="2 4" key="1">
    <citation type="submission" date="2018-10" db="EMBL/GenBank/DDBJ databases">
        <title>Co-occurring genomic capacity for anaerobic methane metabolism and dissimilatory sulfite reduction discovered in the Korarchaeota.</title>
        <authorList>
            <person name="Mckay L.J."/>
            <person name="Dlakic M."/>
            <person name="Fields M.W."/>
            <person name="Delmont T.O."/>
            <person name="Eren A.M."/>
            <person name="Jay Z.J."/>
            <person name="Klingelsmith K.B."/>
            <person name="Rusch D.B."/>
            <person name="Inskeep W.P."/>
        </authorList>
    </citation>
    <scope>NUCLEOTIDE SEQUENCE [LARGE SCALE GENOMIC DNA]</scope>
    <source>
        <strain evidence="2 4">MDKW</strain>
    </source>
</reference>
<protein>
    <submittedName>
        <fullName evidence="2">RNA-binding protein</fullName>
    </submittedName>
</protein>
<sequence length="81" mass="9214">MPDTAAYLSKNMREDVLVSLKTGFWIRGKLESFDRHLNLILGDAEELIVDKGERKSIRLGKRVLVRGDMVVAISMPKEVKE</sequence>
<dbReference type="EMBL" id="RXII01000072">
    <property type="protein sequence ID" value="RZN61624.1"/>
    <property type="molecule type" value="Genomic_DNA"/>
</dbReference>
<dbReference type="SMART" id="SM00651">
    <property type="entry name" value="Sm"/>
    <property type="match status" value="1"/>
</dbReference>
<evidence type="ECO:0000313" key="4">
    <source>
        <dbReference type="Proteomes" id="UP000277582"/>
    </source>
</evidence>
<proteinExistence type="predicted"/>
<dbReference type="Proteomes" id="UP000277582">
    <property type="component" value="Unassembled WGS sequence"/>
</dbReference>
<dbReference type="Proteomes" id="UP000316217">
    <property type="component" value="Unassembled WGS sequence"/>
</dbReference>
<name>A0A429GFT6_9CREN</name>